<evidence type="ECO:0000313" key="1">
    <source>
        <dbReference type="Proteomes" id="UP000887576"/>
    </source>
</evidence>
<evidence type="ECO:0000313" key="2">
    <source>
        <dbReference type="WBParaSite" id="JU765_v2.g8562.t1"/>
    </source>
</evidence>
<protein>
    <submittedName>
        <fullName evidence="2">Uncharacterized protein</fullName>
    </submittedName>
</protein>
<accession>A0AC34RNK2</accession>
<proteinExistence type="predicted"/>
<dbReference type="WBParaSite" id="JU765_v2.g8562.t1">
    <property type="protein sequence ID" value="JU765_v2.g8562.t1"/>
    <property type="gene ID" value="JU765_v2.g8562"/>
</dbReference>
<reference evidence="2" key="1">
    <citation type="submission" date="2022-11" db="UniProtKB">
        <authorList>
            <consortium name="WormBaseParasite"/>
        </authorList>
    </citation>
    <scope>IDENTIFICATION</scope>
</reference>
<name>A0AC34RNK2_9BILA</name>
<sequence>MELPPTDVLVLEFSHGGDRSLPHYIYFCFNAVKHNDNTTGCGNSKHCRIQFYAFNLPGGLSTGVYLGDKYQTFDTDKVVVRVKKNLMEAKFLDETGKKIELESRDCEWDTTGGVFDVEVKGAEYGTVLLKDAHVYVPPTSPPASSNSTASIATAEFPFMWVAIGGCGLALVLGIVLTGVLIYFCCCNKKKDAKKDAETELSSVVTKRTSGQEQTEVKSEKKSKRSKKSKRKSKRGRDDSERQKSDVDTKKKEESTIKNDNESTQPVVKKEEAQKVSAKKKKAEVVKEPSKKKETAAKTPMKKTPMKTPVKTPAKMPSKTPQIQVTPQKDVETKYENYDPKKDKLIPASPPLRTAERTREGFPDASIIQLTEEIDDEVEFKKKNPEVPPQAKLTSEYFLAREIERNGGEKLKIESDGLITRSEEKFQKTLEHLRQKFTHLCNTKAAVWTFSLDYLGIGPITYLTALKVLSPELGYHLHRTHDLYCRYDDRYKRLYQSYDTFKFTTQFLGESYVELYGKFGIRDGDIIKKGFVKAFHQRSIITRYCALSIQLRSIMNSFVIDIENPLIFSAPLSFLFLLSMRVKLDEKTRKDLYKLMKFRSHVLYQSEPAEVFKSIFPLTAMAYAIYTKLSESQLEIELMTPDMILLQKKMDEKLDLTKIWNETVAKAQEAAKKLEKSFKNAGINDKDGKTPVKKSEKAKEGQATDGKETKDANPGTTDREMVTAPAGAPETDKTVGTDEDEN</sequence>
<dbReference type="Proteomes" id="UP000887576">
    <property type="component" value="Unplaced"/>
</dbReference>
<organism evidence="1 2">
    <name type="scientific">Panagrolaimus sp. JU765</name>
    <dbReference type="NCBI Taxonomy" id="591449"/>
    <lineage>
        <taxon>Eukaryota</taxon>
        <taxon>Metazoa</taxon>
        <taxon>Ecdysozoa</taxon>
        <taxon>Nematoda</taxon>
        <taxon>Chromadorea</taxon>
        <taxon>Rhabditida</taxon>
        <taxon>Tylenchina</taxon>
        <taxon>Panagrolaimomorpha</taxon>
        <taxon>Panagrolaimoidea</taxon>
        <taxon>Panagrolaimidae</taxon>
        <taxon>Panagrolaimus</taxon>
    </lineage>
</organism>